<evidence type="ECO:0000256" key="6">
    <source>
        <dbReference type="SAM" id="Coils"/>
    </source>
</evidence>
<dbReference type="Proteomes" id="UP000004263">
    <property type="component" value="Unassembled WGS sequence"/>
</dbReference>
<keyword evidence="4 7" id="KW-1133">Transmembrane helix</keyword>
<evidence type="ECO:0000313" key="10">
    <source>
        <dbReference type="EMBL" id="EAT13929.1"/>
    </source>
</evidence>
<feature type="transmembrane region" description="Helical" evidence="7">
    <location>
        <begin position="199"/>
        <end position="219"/>
    </location>
</feature>
<dbReference type="InterPro" id="IPR016476">
    <property type="entry name" value="SH3_dom_pro"/>
</dbReference>
<evidence type="ECO:0000313" key="11">
    <source>
        <dbReference type="Proteomes" id="UP000004263"/>
    </source>
</evidence>
<sequence>MFGKNFKNRIITVKRLSALVLSFLMVAPALAEKRYISDELWINLRTGPSNEFRIIKTLKSGSHLQFIEESEDGKFTKVTTDQGLEGWVPTRFLQDKPIAFEKLILTQRELDKLKADYNELKSQHSELKKELSQTKQAQSETTEEKQAQAKELEHIKKVSANAINLDKKNQELAKASEELKIKVDTLKAENERLQGSKDLNYILIGGGLILLGIILGLVLPKMSGRKGDGWA</sequence>
<dbReference type="InterPro" id="IPR003646">
    <property type="entry name" value="SH3-like_bac-type"/>
</dbReference>
<dbReference type="HOGENOM" id="CLU_094106_1_0_6"/>
<evidence type="ECO:0000256" key="3">
    <source>
        <dbReference type="ARBA" id="ARBA00022729"/>
    </source>
</evidence>
<keyword evidence="5 7" id="KW-0472">Membrane</keyword>
<feature type="chain" id="PRO_5004194877" evidence="8">
    <location>
        <begin position="32"/>
        <end position="231"/>
    </location>
</feature>
<evidence type="ECO:0000259" key="9">
    <source>
        <dbReference type="PROSITE" id="PS51781"/>
    </source>
</evidence>
<dbReference type="Pfam" id="PF08239">
    <property type="entry name" value="SH3_3"/>
    <property type="match status" value="1"/>
</dbReference>
<comment type="subcellular location">
    <subcellularLocation>
        <location evidence="1">Membrane</location>
        <topology evidence="1">Single-pass membrane protein</topology>
    </subcellularLocation>
</comment>
<feature type="coiled-coil region" evidence="6">
    <location>
        <begin position="103"/>
        <end position="196"/>
    </location>
</feature>
<gene>
    <name evidence="10" type="ORF">RED65_11064</name>
</gene>
<organism evidence="10 11">
    <name type="scientific">Bermanella marisrubri</name>
    <dbReference type="NCBI Taxonomy" id="207949"/>
    <lineage>
        <taxon>Bacteria</taxon>
        <taxon>Pseudomonadati</taxon>
        <taxon>Pseudomonadota</taxon>
        <taxon>Gammaproteobacteria</taxon>
        <taxon>Oceanospirillales</taxon>
        <taxon>Oceanospirillaceae</taxon>
        <taxon>Bermanella</taxon>
    </lineage>
</organism>
<name>Q1N5L3_9GAMM</name>
<keyword evidence="6" id="KW-0175">Coiled coil</keyword>
<keyword evidence="11" id="KW-1185">Reference proteome</keyword>
<dbReference type="Gene3D" id="2.30.30.40">
    <property type="entry name" value="SH3 Domains"/>
    <property type="match status" value="1"/>
</dbReference>
<dbReference type="PROSITE" id="PS51781">
    <property type="entry name" value="SH3B"/>
    <property type="match status" value="1"/>
</dbReference>
<feature type="signal peptide" evidence="8">
    <location>
        <begin position="1"/>
        <end position="31"/>
    </location>
</feature>
<evidence type="ECO:0000256" key="2">
    <source>
        <dbReference type="ARBA" id="ARBA00022692"/>
    </source>
</evidence>
<evidence type="ECO:0000256" key="8">
    <source>
        <dbReference type="SAM" id="SignalP"/>
    </source>
</evidence>
<dbReference type="OrthoDB" id="9790951at2"/>
<dbReference type="GO" id="GO:0016020">
    <property type="term" value="C:membrane"/>
    <property type="evidence" value="ECO:0007669"/>
    <property type="project" value="UniProtKB-SubCell"/>
</dbReference>
<evidence type="ECO:0000256" key="4">
    <source>
        <dbReference type="ARBA" id="ARBA00022989"/>
    </source>
</evidence>
<dbReference type="AlphaFoldDB" id="Q1N5L3"/>
<dbReference type="STRING" id="207949.RED65_11064"/>
<dbReference type="PIRSF" id="PIRSF006158">
    <property type="entry name" value="UCP006158_SH3"/>
    <property type="match status" value="1"/>
</dbReference>
<keyword evidence="3 8" id="KW-0732">Signal</keyword>
<accession>Q1N5L3</accession>
<evidence type="ECO:0000256" key="5">
    <source>
        <dbReference type="ARBA" id="ARBA00023136"/>
    </source>
</evidence>
<dbReference type="SMART" id="SM00287">
    <property type="entry name" value="SH3b"/>
    <property type="match status" value="1"/>
</dbReference>
<evidence type="ECO:0000256" key="1">
    <source>
        <dbReference type="ARBA" id="ARBA00004167"/>
    </source>
</evidence>
<dbReference type="EMBL" id="AAQH01000001">
    <property type="protein sequence ID" value="EAT13929.1"/>
    <property type="molecule type" value="Genomic_DNA"/>
</dbReference>
<keyword evidence="2 7" id="KW-0812">Transmembrane</keyword>
<proteinExistence type="predicted"/>
<reference evidence="10 11" key="1">
    <citation type="submission" date="2006-03" db="EMBL/GenBank/DDBJ databases">
        <authorList>
            <person name="Pinhassi J."/>
            <person name="Pedros-Alio C."/>
            <person name="Ferriera S."/>
            <person name="Johnson J."/>
            <person name="Kravitz S."/>
            <person name="Halpern A."/>
            <person name="Remington K."/>
            <person name="Beeson K."/>
            <person name="Tran B."/>
            <person name="Rogers Y.-H."/>
            <person name="Friedman R."/>
            <person name="Venter J.C."/>
        </authorList>
    </citation>
    <scope>NUCLEOTIDE SEQUENCE [LARGE SCALE GENOMIC DNA]</scope>
    <source>
        <strain evidence="10 11">RED65</strain>
    </source>
</reference>
<comment type="caution">
    <text evidence="10">The sequence shown here is derived from an EMBL/GenBank/DDBJ whole genome shotgun (WGS) entry which is preliminary data.</text>
</comment>
<protein>
    <submittedName>
        <fullName evidence="10">SH3 domain protein</fullName>
    </submittedName>
</protein>
<evidence type="ECO:0000256" key="7">
    <source>
        <dbReference type="SAM" id="Phobius"/>
    </source>
</evidence>
<dbReference type="NCBIfam" id="TIGR04211">
    <property type="entry name" value="SH3_and_anchor"/>
    <property type="match status" value="1"/>
</dbReference>
<feature type="domain" description="SH3b" evidence="9">
    <location>
        <begin position="31"/>
        <end position="97"/>
    </location>
</feature>